<dbReference type="InterPro" id="IPR049278">
    <property type="entry name" value="MS_channel_C"/>
</dbReference>
<evidence type="ECO:0000256" key="7">
    <source>
        <dbReference type="SAM" id="Phobius"/>
    </source>
</evidence>
<evidence type="ECO:0000256" key="4">
    <source>
        <dbReference type="ARBA" id="ARBA00022692"/>
    </source>
</evidence>
<dbReference type="SUPFAM" id="SSF82689">
    <property type="entry name" value="Mechanosensitive channel protein MscS (YggB), C-terminal domain"/>
    <property type="match status" value="1"/>
</dbReference>
<dbReference type="Gene3D" id="1.10.287.1260">
    <property type="match status" value="1"/>
</dbReference>
<evidence type="ECO:0000313" key="12">
    <source>
        <dbReference type="Proteomes" id="UP000717364"/>
    </source>
</evidence>
<dbReference type="PANTHER" id="PTHR30460">
    <property type="entry name" value="MODERATE CONDUCTANCE MECHANOSENSITIVE CHANNEL YBIO"/>
    <property type="match status" value="1"/>
</dbReference>
<dbReference type="Gene3D" id="3.30.70.100">
    <property type="match status" value="1"/>
</dbReference>
<evidence type="ECO:0000259" key="8">
    <source>
        <dbReference type="Pfam" id="PF00924"/>
    </source>
</evidence>
<reference evidence="11" key="1">
    <citation type="submission" date="2020-11" db="EMBL/GenBank/DDBJ databases">
        <authorList>
            <person name="Konstantinou D."/>
            <person name="Gkelis S."/>
            <person name="Popin R."/>
            <person name="Fewer D."/>
            <person name="Sivonen K."/>
        </authorList>
    </citation>
    <scope>NUCLEOTIDE SEQUENCE</scope>
    <source>
        <strain evidence="11">TAU-MAC 1115</strain>
    </source>
</reference>
<comment type="subcellular location">
    <subcellularLocation>
        <location evidence="1">Cell membrane</location>
        <topology evidence="1">Multi-pass membrane protein</topology>
    </subcellularLocation>
</comment>
<feature type="transmembrane region" description="Helical" evidence="7">
    <location>
        <begin position="96"/>
        <end position="117"/>
    </location>
</feature>
<dbReference type="RefSeq" id="WP_215607770.1">
    <property type="nucleotide sequence ID" value="NZ_JADOES010000006.1"/>
</dbReference>
<keyword evidence="6 7" id="KW-0472">Membrane</keyword>
<comment type="similarity">
    <text evidence="2">Belongs to the MscS (TC 1.A.23) family.</text>
</comment>
<feature type="transmembrane region" description="Helical" evidence="7">
    <location>
        <begin position="269"/>
        <end position="290"/>
    </location>
</feature>
<dbReference type="InterPro" id="IPR010920">
    <property type="entry name" value="LSM_dom_sf"/>
</dbReference>
<evidence type="ECO:0000256" key="5">
    <source>
        <dbReference type="ARBA" id="ARBA00022989"/>
    </source>
</evidence>
<dbReference type="SUPFAM" id="SSF82861">
    <property type="entry name" value="Mechanosensitive channel protein MscS (YggB), transmembrane region"/>
    <property type="match status" value="1"/>
</dbReference>
<dbReference type="AlphaFoldDB" id="A0A947GG44"/>
<feature type="transmembrane region" description="Helical" evidence="7">
    <location>
        <begin position="151"/>
        <end position="172"/>
    </location>
</feature>
<comment type="caution">
    <text evidence="11">The sequence shown here is derived from an EMBL/GenBank/DDBJ whole genome shotgun (WGS) entry which is preliminary data.</text>
</comment>
<dbReference type="GO" id="GO:0005886">
    <property type="term" value="C:plasma membrane"/>
    <property type="evidence" value="ECO:0007669"/>
    <property type="project" value="UniProtKB-SubCell"/>
</dbReference>
<evidence type="ECO:0000259" key="10">
    <source>
        <dbReference type="Pfam" id="PF21088"/>
    </source>
</evidence>
<evidence type="ECO:0000256" key="2">
    <source>
        <dbReference type="ARBA" id="ARBA00008017"/>
    </source>
</evidence>
<feature type="transmembrane region" description="Helical" evidence="7">
    <location>
        <begin position="52"/>
        <end position="76"/>
    </location>
</feature>
<feature type="domain" description="Mechanosensitive ion channel MscS" evidence="8">
    <location>
        <begin position="359"/>
        <end position="424"/>
    </location>
</feature>
<protein>
    <submittedName>
        <fullName evidence="11">Mechanosensitive ion channel family protein</fullName>
    </submittedName>
</protein>
<dbReference type="PANTHER" id="PTHR30460:SF0">
    <property type="entry name" value="MODERATE CONDUCTANCE MECHANOSENSITIVE CHANNEL YBIO"/>
    <property type="match status" value="1"/>
</dbReference>
<evidence type="ECO:0000256" key="3">
    <source>
        <dbReference type="ARBA" id="ARBA00022475"/>
    </source>
</evidence>
<dbReference type="Pfam" id="PF21088">
    <property type="entry name" value="MS_channel_1st"/>
    <property type="match status" value="1"/>
</dbReference>
<evidence type="ECO:0000259" key="9">
    <source>
        <dbReference type="Pfam" id="PF21082"/>
    </source>
</evidence>
<keyword evidence="4 7" id="KW-0812">Transmembrane</keyword>
<feature type="domain" description="Mechanosensitive ion channel transmembrane helices 2/3" evidence="10">
    <location>
        <begin position="318"/>
        <end position="358"/>
    </location>
</feature>
<keyword evidence="12" id="KW-1185">Reference proteome</keyword>
<keyword evidence="3" id="KW-1003">Cell membrane</keyword>
<dbReference type="InterPro" id="IPR006685">
    <property type="entry name" value="MscS_channel_2nd"/>
</dbReference>
<reference evidence="11" key="2">
    <citation type="journal article" date="2021" name="Mar. Drugs">
        <title>Genome Reduction and Secondary Metabolism of the Marine Sponge-Associated Cyanobacterium Leptothoe.</title>
        <authorList>
            <person name="Konstantinou D."/>
            <person name="Popin R.V."/>
            <person name="Fewer D.P."/>
            <person name="Sivonen K."/>
            <person name="Gkelis S."/>
        </authorList>
    </citation>
    <scope>NUCLEOTIDE SEQUENCE</scope>
    <source>
        <strain evidence="11">TAU-MAC 1115</strain>
    </source>
</reference>
<dbReference type="Proteomes" id="UP000717364">
    <property type="component" value="Unassembled WGS sequence"/>
</dbReference>
<feature type="domain" description="Mechanosensitive ion channel MscS C-terminal" evidence="9">
    <location>
        <begin position="431"/>
        <end position="513"/>
    </location>
</feature>
<feature type="transmembrane region" description="Helical" evidence="7">
    <location>
        <begin position="184"/>
        <end position="206"/>
    </location>
</feature>
<evidence type="ECO:0000313" key="11">
    <source>
        <dbReference type="EMBL" id="MBT9314695.1"/>
    </source>
</evidence>
<accession>A0A947GG44</accession>
<proteinExistence type="inferred from homology"/>
<keyword evidence="5 7" id="KW-1133">Transmembrane helix</keyword>
<evidence type="ECO:0000256" key="1">
    <source>
        <dbReference type="ARBA" id="ARBA00004651"/>
    </source>
</evidence>
<dbReference type="InterPro" id="IPR045276">
    <property type="entry name" value="YbiO_bact"/>
</dbReference>
<sequence>MAALLLFSIELTFIIFLCCFLYVSFNWGSRRILQVSSLQLDEGSFQSLRQNVLGIVLVSGFLLLLLVAGFNGWILLQGEQPDAYTLSLIQNTPRTVWLGIAAGIGKSICLLVLVGILRRPLRQLLDRIGHAAKQVEQITANDDSIDQLFDALGAVLSTGMWLLSLIWCARFLHLPEQISPYLYATWRIYLIISIGVVVYKSVTVVVDSLDALSKKYSNPNNLFRFYAQLQHLVPFLKRCLEYVVWLYVAMLVMSQISLIANLADYGAQAVKVIALVFLGRLAANIMQLVVSEILLSTDDTSPAVYQRRITITPLIVSLLRYVIYFGTALFVLKALNIDPGPILAGAGIVGITVGLGAQNLVTDLVNGFFILFEDYYLVGDFIETEEAQGTVQSIELRTTRILHPDGQIQILRNGDIGSIVNYSKNPVDAAVEVSITYEVDPEKAFEIIKQVGAELCKVEDDILEPTSIVGVETFSEEICMIYTRTKVKPGKHLRIQRLLRQRCLVELLKEDIEVGSMDTKLVLKSGFEQLGLQGREG</sequence>
<dbReference type="Gene3D" id="2.30.30.60">
    <property type="match status" value="1"/>
</dbReference>
<dbReference type="EMBL" id="JADOES010000006">
    <property type="protein sequence ID" value="MBT9314695.1"/>
    <property type="molecule type" value="Genomic_DNA"/>
</dbReference>
<dbReference type="SUPFAM" id="SSF50182">
    <property type="entry name" value="Sm-like ribonucleoproteins"/>
    <property type="match status" value="1"/>
</dbReference>
<gene>
    <name evidence="11" type="ORF">IXB50_04585</name>
</gene>
<dbReference type="InterPro" id="IPR023408">
    <property type="entry name" value="MscS_beta-dom_sf"/>
</dbReference>
<dbReference type="Pfam" id="PF00924">
    <property type="entry name" value="MS_channel_2nd"/>
    <property type="match status" value="1"/>
</dbReference>
<dbReference type="Pfam" id="PF21082">
    <property type="entry name" value="MS_channel_3rd"/>
    <property type="match status" value="1"/>
</dbReference>
<name>A0A947GG44_9CYAN</name>
<dbReference type="InterPro" id="IPR049142">
    <property type="entry name" value="MS_channel_1st"/>
</dbReference>
<organism evidence="11 12">
    <name type="scientific">Leptothoe spongobia TAU-MAC 1115</name>
    <dbReference type="NCBI Taxonomy" id="1967444"/>
    <lineage>
        <taxon>Bacteria</taxon>
        <taxon>Bacillati</taxon>
        <taxon>Cyanobacteriota</taxon>
        <taxon>Cyanophyceae</taxon>
        <taxon>Nodosilineales</taxon>
        <taxon>Cymatolegaceae</taxon>
        <taxon>Leptothoe</taxon>
        <taxon>Leptothoe spongobia</taxon>
    </lineage>
</organism>
<feature type="transmembrane region" description="Helical" evidence="7">
    <location>
        <begin position="311"/>
        <end position="332"/>
    </location>
</feature>
<dbReference type="GO" id="GO:0008381">
    <property type="term" value="F:mechanosensitive monoatomic ion channel activity"/>
    <property type="evidence" value="ECO:0007669"/>
    <property type="project" value="InterPro"/>
</dbReference>
<feature type="transmembrane region" description="Helical" evidence="7">
    <location>
        <begin position="6"/>
        <end position="25"/>
    </location>
</feature>
<dbReference type="InterPro" id="IPR011066">
    <property type="entry name" value="MscS_channel_C_sf"/>
</dbReference>
<dbReference type="InterPro" id="IPR011014">
    <property type="entry name" value="MscS_channel_TM-2"/>
</dbReference>
<evidence type="ECO:0000256" key="6">
    <source>
        <dbReference type="ARBA" id="ARBA00023136"/>
    </source>
</evidence>